<dbReference type="Pfam" id="PF05239">
    <property type="entry name" value="PRC"/>
    <property type="match status" value="1"/>
</dbReference>
<name>A0ABM8EF83_9HYPH</name>
<keyword evidence="2" id="KW-0614">Plasmid</keyword>
<dbReference type="SUPFAM" id="SSF50346">
    <property type="entry name" value="PRC-barrel domain"/>
    <property type="match status" value="1"/>
</dbReference>
<feature type="domain" description="PRC-barrel" evidence="1">
    <location>
        <begin position="45"/>
        <end position="113"/>
    </location>
</feature>
<dbReference type="PANTHER" id="PTHR36505:SF1">
    <property type="entry name" value="BLR1072 PROTEIN"/>
    <property type="match status" value="1"/>
</dbReference>
<evidence type="ECO:0000313" key="3">
    <source>
        <dbReference type="Proteomes" id="UP001317629"/>
    </source>
</evidence>
<proteinExistence type="predicted"/>
<dbReference type="EMBL" id="AP027144">
    <property type="protein sequence ID" value="BDV36486.1"/>
    <property type="molecule type" value="Genomic_DNA"/>
</dbReference>
<dbReference type="Proteomes" id="UP001317629">
    <property type="component" value="Plasmid pSS37A-Re-2"/>
</dbReference>
<reference evidence="2 3" key="1">
    <citation type="journal article" date="2023" name="Int. J. Syst. Evol. Microbiol.">
        <title>Methylocystis iwaonis sp. nov., a type II methane-oxidizing bacterium from surface soil of a rice paddy field in Japan, and emended description of the genus Methylocystis (ex Whittenbury et al. 1970) Bowman et al. 1993.</title>
        <authorList>
            <person name="Kaise H."/>
            <person name="Sawadogo J.B."/>
            <person name="Alam M.S."/>
            <person name="Ueno C."/>
            <person name="Dianou D."/>
            <person name="Shinjo R."/>
            <person name="Asakawa S."/>
        </authorList>
    </citation>
    <scope>NUCLEOTIDE SEQUENCE [LARGE SCALE GENOMIC DNA]</scope>
    <source>
        <strain evidence="2 3">SS37A-Re</strain>
    </source>
</reference>
<organism evidence="2 3">
    <name type="scientific">Methylocystis iwaonis</name>
    <dbReference type="NCBI Taxonomy" id="2885079"/>
    <lineage>
        <taxon>Bacteria</taxon>
        <taxon>Pseudomonadati</taxon>
        <taxon>Pseudomonadota</taxon>
        <taxon>Alphaproteobacteria</taxon>
        <taxon>Hyphomicrobiales</taxon>
        <taxon>Methylocystaceae</taxon>
        <taxon>Methylocystis</taxon>
    </lineage>
</organism>
<dbReference type="Gene3D" id="2.30.30.240">
    <property type="entry name" value="PRC-barrel domain"/>
    <property type="match status" value="1"/>
</dbReference>
<geneLocation type="plasmid" evidence="2 3">
    <name>pSS37A-Re-2</name>
</geneLocation>
<dbReference type="InterPro" id="IPR027275">
    <property type="entry name" value="PRC-brl_dom"/>
</dbReference>
<dbReference type="PANTHER" id="PTHR36505">
    <property type="entry name" value="BLR1072 PROTEIN"/>
    <property type="match status" value="1"/>
</dbReference>
<evidence type="ECO:0000259" key="1">
    <source>
        <dbReference type="Pfam" id="PF05239"/>
    </source>
</evidence>
<dbReference type="RefSeq" id="WP_281932587.1">
    <property type="nucleotide sequence ID" value="NZ_AP027144.1"/>
</dbReference>
<evidence type="ECO:0000313" key="2">
    <source>
        <dbReference type="EMBL" id="BDV36486.1"/>
    </source>
</evidence>
<sequence>MFSPYKEREHGISQEGERWPSHAWESEMATAAPYSKINLISSQHIDGAAVFDMAGKEIGKIDHFMIDMVSGRVLYAVVNFCGFMCLHPGHHPMPWTSLKFDRDRRGYVTDVSQELVESAPEYSDESWTDREWEARVHQHYHARPYWEASAAAQ</sequence>
<protein>
    <recommendedName>
        <fullName evidence="1">PRC-barrel domain-containing protein</fullName>
    </recommendedName>
</protein>
<gene>
    <name evidence="2" type="ORF">SS37A_40160</name>
</gene>
<keyword evidence="3" id="KW-1185">Reference proteome</keyword>
<accession>A0ABM8EF83</accession>
<dbReference type="InterPro" id="IPR011033">
    <property type="entry name" value="PRC_barrel-like_sf"/>
</dbReference>